<gene>
    <name evidence="2" type="ORF">SAMN05216277_12020</name>
</gene>
<dbReference type="EMBL" id="FOXI01000020">
    <property type="protein sequence ID" value="SFQ11288.1"/>
    <property type="molecule type" value="Genomic_DNA"/>
</dbReference>
<sequence length="49" mass="5386">MCPGEGDAEDCPGDDDTPFGDALHDLAVDADTDIDPVEAVRELRERERR</sequence>
<organism evidence="2 3">
    <name type="scientific">Halolamina pelagica</name>
    <dbReference type="NCBI Taxonomy" id="699431"/>
    <lineage>
        <taxon>Archaea</taxon>
        <taxon>Methanobacteriati</taxon>
        <taxon>Methanobacteriota</taxon>
        <taxon>Stenosarchaea group</taxon>
        <taxon>Halobacteria</taxon>
        <taxon>Halobacteriales</taxon>
        <taxon>Haloferacaceae</taxon>
    </lineage>
</organism>
<proteinExistence type="predicted"/>
<dbReference type="Proteomes" id="UP000183769">
    <property type="component" value="Unassembled WGS sequence"/>
</dbReference>
<feature type="region of interest" description="Disordered" evidence="1">
    <location>
        <begin position="1"/>
        <end position="33"/>
    </location>
</feature>
<accession>A0A1I5VUR4</accession>
<protein>
    <submittedName>
        <fullName evidence="2">Uncharacterized protein</fullName>
    </submittedName>
</protein>
<evidence type="ECO:0000313" key="2">
    <source>
        <dbReference type="EMBL" id="SFQ11288.1"/>
    </source>
</evidence>
<reference evidence="3" key="1">
    <citation type="submission" date="2016-10" db="EMBL/GenBank/DDBJ databases">
        <authorList>
            <person name="Varghese N."/>
            <person name="Submissions S."/>
        </authorList>
    </citation>
    <scope>NUCLEOTIDE SEQUENCE [LARGE SCALE GENOMIC DNA]</scope>
    <source>
        <strain evidence="3">CGMCC 1.10329</strain>
    </source>
</reference>
<dbReference type="AlphaFoldDB" id="A0A1I5VUR4"/>
<name>A0A1I5VUR4_9EURY</name>
<evidence type="ECO:0000256" key="1">
    <source>
        <dbReference type="SAM" id="MobiDB-lite"/>
    </source>
</evidence>
<keyword evidence="3" id="KW-1185">Reference proteome</keyword>
<evidence type="ECO:0000313" key="3">
    <source>
        <dbReference type="Proteomes" id="UP000183769"/>
    </source>
</evidence>
<feature type="compositionally biased region" description="Acidic residues" evidence="1">
    <location>
        <begin position="1"/>
        <end position="18"/>
    </location>
</feature>
<dbReference type="RefSeq" id="WP_166623308.1">
    <property type="nucleotide sequence ID" value="NZ_FOXI01000020.1"/>
</dbReference>